<comment type="function">
    <text evidence="9">Involved in reproduction of the worm. Involved in host-parasite interaction. Delivered into the host cell by means of parasite exosomes. Binds to acidic phospholipid membranes in a calcium-dependent manner in vitro. Causes aggregation of liposomes in the presence of calcium, but not in its absence. Likely to promote membrane fusion. May provide structural integrity within the tegument.</text>
</comment>
<sequence>MPVTGGIEAPVITPLKAFNKGDSKSGIDTGTFIEIKSETPNARIYFTTDGSNPNPWKPDKHRHKTFPYKAPFALRAGRRVVKAMAVHPVTQVESHVVTRNFAVSELDEPGSSGGDLYEDDTSSPDTNVYEEGGRSSRAIVKKREQEILDDTVDDFLRKSADQGFAATNHSGTQINLWGQVPGLNWDVRTPNSGNIYGSYANPTGTPFTSTTFPPHPIPMENSVTPQQLASIATQLTQCIDQTRHMTIAEVRESLKQLESKLPALEAAKPTPALMAVSQGGGNVENQLDHIRRHLLEYTRLDSDLAVAIGDARIGKVISADFDEDESSFLLTVQLEKPGANRRRRPPRYVDEPRPSRARRPESALSDAEQSSRHSSGKPERREPVRPKRTSDIRRPEEPKPEKRNSKTPTVSEQKRQSLSKPEVIASDPNSRAGDGEDYKEYSAVEDVFSPTLKPEPNFDANMDCERLRKAMKGMGTDEKTIIEIMGHRSADQRVQIVQQYKTMYGRDLVKDFRSEISGHFQAVIEALCYGPAQVDAFLIRNAVKGAGTDEECLIDILCTRNNEQIRKMKEAYSQMFEGRNMEKDIVGDTSRHFKRIMVSMLQANRDESTTVDMEKVKRDVDDLYRAGENKLGTEESTFNMILAQRSFPHLRALFEEYMKVSKHDIETALKKELSGSIQKSMLAVVRCIKNKPKYFADQLMESMKGAGTKDTALIRIVVTRCEVDMGKIKEEFQRAYGKTLETWIADDTTGDYRKILQALVGG</sequence>
<comment type="function">
    <text evidence="8">Calcium/phospholipid-binding protein which promotes membrane fusion and is involved in exocytosis.</text>
</comment>
<name>A0AAV2TLW5_CALDB</name>
<dbReference type="GO" id="GO:0043657">
    <property type="term" value="C:host cell"/>
    <property type="evidence" value="ECO:0007669"/>
    <property type="project" value="UniProtKB-SubCell"/>
</dbReference>
<feature type="region of interest" description="Disordered" evidence="12">
    <location>
        <begin position="337"/>
        <end position="440"/>
    </location>
</feature>
<evidence type="ECO:0000256" key="5">
    <source>
        <dbReference type="ARBA" id="ARBA00022837"/>
    </source>
</evidence>
<dbReference type="GO" id="GO:0005576">
    <property type="term" value="C:extracellular region"/>
    <property type="evidence" value="ECO:0007669"/>
    <property type="project" value="UniProtKB-SubCell"/>
</dbReference>
<feature type="compositionally biased region" description="Basic and acidic residues" evidence="12">
    <location>
        <begin position="347"/>
        <end position="361"/>
    </location>
</feature>
<evidence type="ECO:0000256" key="8">
    <source>
        <dbReference type="ARBA" id="ARBA00037210"/>
    </source>
</evidence>
<dbReference type="InterPro" id="IPR037104">
    <property type="entry name" value="Annexin_sf"/>
</dbReference>
<dbReference type="PANTHER" id="PTHR10502">
    <property type="entry name" value="ANNEXIN"/>
    <property type="match status" value="1"/>
</dbReference>
<evidence type="ECO:0000256" key="9">
    <source>
        <dbReference type="ARBA" id="ARBA00059330"/>
    </source>
</evidence>
<evidence type="ECO:0000256" key="1">
    <source>
        <dbReference type="ARBA" id="ARBA00004340"/>
    </source>
</evidence>
<evidence type="ECO:0000256" key="4">
    <source>
        <dbReference type="ARBA" id="ARBA00022737"/>
    </source>
</evidence>
<dbReference type="Pfam" id="PF00191">
    <property type="entry name" value="Annexin"/>
    <property type="match status" value="4"/>
</dbReference>
<keyword evidence="6 11" id="KW-0041">Annexin</keyword>
<evidence type="ECO:0000256" key="11">
    <source>
        <dbReference type="RuleBase" id="RU003540"/>
    </source>
</evidence>
<protein>
    <recommendedName>
        <fullName evidence="11">Annexin</fullName>
    </recommendedName>
</protein>
<evidence type="ECO:0000256" key="3">
    <source>
        <dbReference type="ARBA" id="ARBA00007831"/>
    </source>
</evidence>
<dbReference type="GO" id="GO:0005544">
    <property type="term" value="F:calcium-dependent phospholipid binding"/>
    <property type="evidence" value="ECO:0007669"/>
    <property type="project" value="UniProtKB-KW"/>
</dbReference>
<keyword evidence="4 11" id="KW-0677">Repeat</keyword>
<comment type="subcellular location">
    <subcellularLocation>
        <location evidence="1">Host cell</location>
    </subcellularLocation>
    <subcellularLocation>
        <location evidence="2">Secreted</location>
        <location evidence="2">Extracellular exosome</location>
    </subcellularLocation>
    <subcellularLocation>
        <location evidence="10">Tegument</location>
    </subcellularLocation>
</comment>
<evidence type="ECO:0000256" key="7">
    <source>
        <dbReference type="ARBA" id="ARBA00023302"/>
    </source>
</evidence>
<dbReference type="InterPro" id="IPR026876">
    <property type="entry name" value="Fn3_assoc_repeat"/>
</dbReference>
<comment type="caution">
    <text evidence="13">The sequence shown here is derived from an EMBL/GenBank/DDBJ whole genome shotgun (WGS) entry which is preliminary data.</text>
</comment>
<dbReference type="InterPro" id="IPR018252">
    <property type="entry name" value="Annexin_repeat_CS"/>
</dbReference>
<dbReference type="GO" id="GO:0001786">
    <property type="term" value="F:phosphatidylserine binding"/>
    <property type="evidence" value="ECO:0007669"/>
    <property type="project" value="TreeGrafter"/>
</dbReference>
<dbReference type="GO" id="GO:0012506">
    <property type="term" value="C:vesicle membrane"/>
    <property type="evidence" value="ECO:0007669"/>
    <property type="project" value="TreeGrafter"/>
</dbReference>
<evidence type="ECO:0000256" key="12">
    <source>
        <dbReference type="SAM" id="MobiDB-lite"/>
    </source>
</evidence>
<dbReference type="FunFam" id="1.10.220.10:FF:000002">
    <property type="entry name" value="Annexin"/>
    <property type="match status" value="1"/>
</dbReference>
<dbReference type="Pfam" id="PF13287">
    <property type="entry name" value="Fn3_assoc"/>
    <property type="match status" value="1"/>
</dbReference>
<dbReference type="PROSITE" id="PS00223">
    <property type="entry name" value="ANNEXIN_1"/>
    <property type="match status" value="2"/>
</dbReference>
<dbReference type="FunFam" id="1.10.220.10:FF:000001">
    <property type="entry name" value="Annexin"/>
    <property type="match status" value="1"/>
</dbReference>
<dbReference type="PROSITE" id="PS51897">
    <property type="entry name" value="ANNEXIN_2"/>
    <property type="match status" value="4"/>
</dbReference>
<dbReference type="PANTHER" id="PTHR10502:SF239">
    <property type="entry name" value="ANNEXIN A7"/>
    <property type="match status" value="1"/>
</dbReference>
<dbReference type="EMBL" id="CAXLJL010000378">
    <property type="protein sequence ID" value="CAL5137219.1"/>
    <property type="molecule type" value="Genomic_DNA"/>
</dbReference>
<dbReference type="AlphaFoldDB" id="A0AAV2TLW5"/>
<evidence type="ECO:0000256" key="10">
    <source>
        <dbReference type="ARBA" id="ARBA00060393"/>
    </source>
</evidence>
<gene>
    <name evidence="13" type="ORF">CDAUBV1_LOCUS11473</name>
</gene>
<reference evidence="13" key="1">
    <citation type="submission" date="2024-06" db="EMBL/GenBank/DDBJ databases">
        <authorList>
            <person name="Liu X."/>
            <person name="Lenzi L."/>
            <person name="Haldenby T S."/>
            <person name="Uol C."/>
        </authorList>
    </citation>
    <scope>NUCLEOTIDE SEQUENCE</scope>
</reference>
<keyword evidence="5 11" id="KW-0106">Calcium</keyword>
<dbReference type="Gene3D" id="1.10.220.10">
    <property type="entry name" value="Annexin"/>
    <property type="match status" value="4"/>
</dbReference>
<feature type="region of interest" description="Disordered" evidence="12">
    <location>
        <begin position="105"/>
        <end position="135"/>
    </location>
</feature>
<dbReference type="InterPro" id="IPR018502">
    <property type="entry name" value="Annexin_repeat"/>
</dbReference>
<comment type="domain">
    <text evidence="11">A pair of annexin repeats may form one binding site for calcium and phospholipid.</text>
</comment>
<proteinExistence type="inferred from homology"/>
<feature type="compositionally biased region" description="Basic and acidic residues" evidence="12">
    <location>
        <begin position="376"/>
        <end position="404"/>
    </location>
</feature>
<evidence type="ECO:0000313" key="14">
    <source>
        <dbReference type="Proteomes" id="UP001497525"/>
    </source>
</evidence>
<dbReference type="GO" id="GO:0005886">
    <property type="term" value="C:plasma membrane"/>
    <property type="evidence" value="ECO:0007669"/>
    <property type="project" value="TreeGrafter"/>
</dbReference>
<evidence type="ECO:0000256" key="2">
    <source>
        <dbReference type="ARBA" id="ARBA00004550"/>
    </source>
</evidence>
<organism evidence="13 14">
    <name type="scientific">Calicophoron daubneyi</name>
    <name type="common">Rumen fluke</name>
    <name type="synonym">Paramphistomum daubneyi</name>
    <dbReference type="NCBI Taxonomy" id="300641"/>
    <lineage>
        <taxon>Eukaryota</taxon>
        <taxon>Metazoa</taxon>
        <taxon>Spiralia</taxon>
        <taxon>Lophotrochozoa</taxon>
        <taxon>Platyhelminthes</taxon>
        <taxon>Trematoda</taxon>
        <taxon>Digenea</taxon>
        <taxon>Plagiorchiida</taxon>
        <taxon>Pronocephalata</taxon>
        <taxon>Paramphistomoidea</taxon>
        <taxon>Paramphistomidae</taxon>
        <taxon>Calicophoron</taxon>
    </lineage>
</organism>
<dbReference type="GO" id="GO:0005737">
    <property type="term" value="C:cytoplasm"/>
    <property type="evidence" value="ECO:0007669"/>
    <property type="project" value="TreeGrafter"/>
</dbReference>
<dbReference type="PRINTS" id="PR00196">
    <property type="entry name" value="ANNEXIN"/>
</dbReference>
<comment type="similarity">
    <text evidence="3 11">Belongs to the annexin family.</text>
</comment>
<dbReference type="GO" id="GO:0005634">
    <property type="term" value="C:nucleus"/>
    <property type="evidence" value="ECO:0007669"/>
    <property type="project" value="TreeGrafter"/>
</dbReference>
<dbReference type="FunFam" id="1.10.220.10:FF:000004">
    <property type="entry name" value="Annexin"/>
    <property type="match status" value="1"/>
</dbReference>
<dbReference type="FunFam" id="1.10.220.10:FF:000003">
    <property type="entry name" value="Annexin"/>
    <property type="match status" value="1"/>
</dbReference>
<evidence type="ECO:0000313" key="13">
    <source>
        <dbReference type="EMBL" id="CAL5137219.1"/>
    </source>
</evidence>
<dbReference type="InterPro" id="IPR001464">
    <property type="entry name" value="Annexin"/>
</dbReference>
<dbReference type="SMART" id="SM00335">
    <property type="entry name" value="ANX"/>
    <property type="match status" value="4"/>
</dbReference>
<dbReference type="SUPFAM" id="SSF47874">
    <property type="entry name" value="Annexin"/>
    <property type="match status" value="1"/>
</dbReference>
<dbReference type="GO" id="GO:0005509">
    <property type="term" value="F:calcium ion binding"/>
    <property type="evidence" value="ECO:0007669"/>
    <property type="project" value="InterPro"/>
</dbReference>
<dbReference type="Proteomes" id="UP001497525">
    <property type="component" value="Unassembled WGS sequence"/>
</dbReference>
<feature type="compositionally biased region" description="Polar residues" evidence="12">
    <location>
        <begin position="406"/>
        <end position="419"/>
    </location>
</feature>
<keyword evidence="7 11" id="KW-0111">Calcium/phospholipid-binding</keyword>
<accession>A0AAV2TLW5</accession>
<evidence type="ECO:0000256" key="6">
    <source>
        <dbReference type="ARBA" id="ARBA00023216"/>
    </source>
</evidence>